<name>A0A858RLQ8_9BACT</name>
<dbReference type="EMBL" id="CP051774">
    <property type="protein sequence ID" value="QJE97319.1"/>
    <property type="molecule type" value="Genomic_DNA"/>
</dbReference>
<dbReference type="KEGG" id="luo:HHL09_16495"/>
<dbReference type="Proteomes" id="UP000501812">
    <property type="component" value="Chromosome"/>
</dbReference>
<proteinExistence type="predicted"/>
<evidence type="ECO:0000313" key="1">
    <source>
        <dbReference type="EMBL" id="QJE97319.1"/>
    </source>
</evidence>
<reference evidence="1 2" key="1">
    <citation type="submission" date="2020-04" db="EMBL/GenBank/DDBJ databases">
        <title>Luteolibacter sp. G-1-1-1 isolated from soil.</title>
        <authorList>
            <person name="Dahal R.H."/>
        </authorList>
    </citation>
    <scope>NUCLEOTIDE SEQUENCE [LARGE SCALE GENOMIC DNA]</scope>
    <source>
        <strain evidence="1 2">G-1-1-1</strain>
    </source>
</reference>
<evidence type="ECO:0000313" key="2">
    <source>
        <dbReference type="Proteomes" id="UP000501812"/>
    </source>
</evidence>
<dbReference type="RefSeq" id="WP_169455719.1">
    <property type="nucleotide sequence ID" value="NZ_CP051774.1"/>
</dbReference>
<gene>
    <name evidence="1" type="ORF">HHL09_16495</name>
</gene>
<sequence length="158" mass="17869">MKIKETIYTTLNARDRVAATVSALARKDTEEVLRLKKSCPKKRYVANEDAYVGTMQALEKIGSFVEVDLRGLAIDYLGYSSPGTKWETDAHKTLVRSFASIREAWRRLAGELGIDFDDLQAIRGPRHDFVEQLAQSAEGRHDESQVQEYLTAMQARFA</sequence>
<dbReference type="AlphaFoldDB" id="A0A858RLQ8"/>
<accession>A0A858RLQ8</accession>
<organism evidence="1 2">
    <name type="scientific">Luteolibacter luteus</name>
    <dbReference type="NCBI Taxonomy" id="2728835"/>
    <lineage>
        <taxon>Bacteria</taxon>
        <taxon>Pseudomonadati</taxon>
        <taxon>Verrucomicrobiota</taxon>
        <taxon>Verrucomicrobiia</taxon>
        <taxon>Verrucomicrobiales</taxon>
        <taxon>Verrucomicrobiaceae</taxon>
        <taxon>Luteolibacter</taxon>
    </lineage>
</organism>
<protein>
    <submittedName>
        <fullName evidence="1">Uncharacterized protein</fullName>
    </submittedName>
</protein>
<keyword evidence="2" id="KW-1185">Reference proteome</keyword>